<reference evidence="12" key="1">
    <citation type="submission" date="2006-12" db="EMBL/GenBank/DDBJ databases">
        <authorList>
            <consortium name="NIH - Xenopus Gene Collection (XGC) project"/>
        </authorList>
    </citation>
    <scope>NUCLEOTIDE SEQUENCE [LARGE SCALE MRNA]</scope>
    <source>
        <tissue evidence="12">Tail</tissue>
    </source>
</reference>
<dbReference type="AlphaFoldDB" id="A1L2S4"/>
<evidence type="ECO:0000256" key="8">
    <source>
        <dbReference type="RuleBase" id="RU004439"/>
    </source>
</evidence>
<feature type="region of interest" description="Disordered" evidence="9">
    <location>
        <begin position="344"/>
        <end position="365"/>
    </location>
</feature>
<dbReference type="InterPro" id="IPR050208">
    <property type="entry name" value="MHC_class-I_related"/>
</dbReference>
<dbReference type="PRINTS" id="PR01638">
    <property type="entry name" value="MHCCLASSI"/>
</dbReference>
<keyword evidence="6" id="KW-1015">Disulfide bond</keyword>
<gene>
    <name evidence="12" type="primary">LOC100036936</name>
</gene>
<evidence type="ECO:0000256" key="4">
    <source>
        <dbReference type="ARBA" id="ARBA00022989"/>
    </source>
</evidence>
<evidence type="ECO:0000256" key="9">
    <source>
        <dbReference type="SAM" id="MobiDB-lite"/>
    </source>
</evidence>
<keyword evidence="5 10" id="KW-0472">Membrane</keyword>
<dbReference type="InterPro" id="IPR037055">
    <property type="entry name" value="MHC_I-like_Ag-recog_sf"/>
</dbReference>
<comment type="subcellular location">
    <subcellularLocation>
        <location evidence="1">Membrane</location>
        <topology evidence="1">Single-pass membrane protein</topology>
    </subcellularLocation>
</comment>
<dbReference type="PROSITE" id="PS00290">
    <property type="entry name" value="IG_MHC"/>
    <property type="match status" value="1"/>
</dbReference>
<dbReference type="Pfam" id="PF07654">
    <property type="entry name" value="C1-set"/>
    <property type="match status" value="1"/>
</dbReference>
<dbReference type="InterPro" id="IPR013783">
    <property type="entry name" value="Ig-like_fold"/>
</dbReference>
<evidence type="ECO:0000256" key="1">
    <source>
        <dbReference type="ARBA" id="ARBA00004167"/>
    </source>
</evidence>
<dbReference type="CDD" id="cd21029">
    <property type="entry name" value="IgC1_CD1"/>
    <property type="match status" value="1"/>
</dbReference>
<accession>A1L2S4</accession>
<dbReference type="SUPFAM" id="SSF54452">
    <property type="entry name" value="MHC antigen-recognition domain"/>
    <property type="match status" value="1"/>
</dbReference>
<keyword evidence="7" id="KW-0325">Glycoprotein</keyword>
<dbReference type="GO" id="GO:0009897">
    <property type="term" value="C:external side of plasma membrane"/>
    <property type="evidence" value="ECO:0007669"/>
    <property type="project" value="TreeGrafter"/>
</dbReference>
<dbReference type="EMBL" id="BC129687">
    <property type="protein sequence ID" value="AAI29688.1"/>
    <property type="molecule type" value="mRNA"/>
</dbReference>
<feature type="domain" description="Ig-like" evidence="11">
    <location>
        <begin position="216"/>
        <end position="302"/>
    </location>
</feature>
<keyword evidence="4 10" id="KW-1133">Transmembrane helix</keyword>
<dbReference type="PANTHER" id="PTHR16675:SF286">
    <property type="entry name" value="MHC CLASS I ANTIGEN"/>
    <property type="match status" value="1"/>
</dbReference>
<dbReference type="Pfam" id="PF00129">
    <property type="entry name" value="MHC_I"/>
    <property type="match status" value="1"/>
</dbReference>
<dbReference type="Gene3D" id="3.30.500.10">
    <property type="entry name" value="MHC class I-like antigen recognition-like"/>
    <property type="match status" value="1"/>
</dbReference>
<feature type="transmembrane region" description="Helical" evidence="10">
    <location>
        <begin position="314"/>
        <end position="338"/>
    </location>
</feature>
<dbReference type="FunFam" id="3.30.500.10:FF:000001">
    <property type="entry name" value="H-2 class I histocompatibility antigen, alpha chain"/>
    <property type="match status" value="1"/>
</dbReference>
<evidence type="ECO:0000256" key="10">
    <source>
        <dbReference type="SAM" id="Phobius"/>
    </source>
</evidence>
<evidence type="ECO:0000313" key="12">
    <source>
        <dbReference type="EMBL" id="AAI29688.1"/>
    </source>
</evidence>
<dbReference type="GO" id="GO:0005615">
    <property type="term" value="C:extracellular space"/>
    <property type="evidence" value="ECO:0007669"/>
    <property type="project" value="TreeGrafter"/>
</dbReference>
<sequence length="365" mass="41687">PVYSLLPALYNNRMELRLVPLLLTLWISAVYSGSHSLRYYYTAVSDRAFGLPEFSAVGYVDDKQINWYSSDTGRTEPSTQWMKEKEGSEYWERQTQIIKGTEAVYKHNVKVAMDRFNQSSGTHSFQYMYGCELREDNSIRGYKQFGYDGRELIALDTERWVYVPTVQEAQISTQKWNSPEVNIPERDKNYLQNICIEWLKKYLSYGQAELERRVHPHVRISDHQSDDATELRCHAYGFYPREIDVKWVKNGRADVHSEAAKEILPNPDGSYQLRVTAEITPSEGDSYACHVEHSSLKEKLIVVWPGPNKDGNNMGIIIAIAVVAVVVIVAAVVGFVIYKKRDKKAYKKTASSETASNESADSVKA</sequence>
<dbReference type="PROSITE" id="PS50835">
    <property type="entry name" value="IG_LIKE"/>
    <property type="match status" value="1"/>
</dbReference>
<dbReference type="InterPro" id="IPR003597">
    <property type="entry name" value="Ig_C1-set"/>
</dbReference>
<dbReference type="PANTHER" id="PTHR16675">
    <property type="entry name" value="MHC CLASS I-RELATED"/>
    <property type="match status" value="1"/>
</dbReference>
<feature type="non-terminal residue" evidence="12">
    <location>
        <position position="1"/>
    </location>
</feature>
<name>A1L2S4_XENLA</name>
<comment type="similarity">
    <text evidence="8">Belongs to the MHC class I family.</text>
</comment>
<evidence type="ECO:0000256" key="6">
    <source>
        <dbReference type="ARBA" id="ARBA00023157"/>
    </source>
</evidence>
<evidence type="ECO:0000256" key="3">
    <source>
        <dbReference type="ARBA" id="ARBA00022729"/>
    </source>
</evidence>
<evidence type="ECO:0000256" key="2">
    <source>
        <dbReference type="ARBA" id="ARBA00022692"/>
    </source>
</evidence>
<dbReference type="SMART" id="SM00407">
    <property type="entry name" value="IGc1"/>
    <property type="match status" value="1"/>
</dbReference>
<evidence type="ECO:0000259" key="11">
    <source>
        <dbReference type="PROSITE" id="PS50835"/>
    </source>
</evidence>
<keyword evidence="3" id="KW-0732">Signal</keyword>
<dbReference type="FunFam" id="2.60.40.10:FF:000204">
    <property type="entry name" value="Major histocompatibility complex, class I-related protein"/>
    <property type="match status" value="1"/>
</dbReference>
<dbReference type="SUPFAM" id="SSF48726">
    <property type="entry name" value="Immunoglobulin"/>
    <property type="match status" value="1"/>
</dbReference>
<keyword evidence="2 10" id="KW-0812">Transmembrane</keyword>
<dbReference type="GO" id="GO:0006955">
    <property type="term" value="P:immune response"/>
    <property type="evidence" value="ECO:0007669"/>
    <property type="project" value="TreeGrafter"/>
</dbReference>
<dbReference type="Gene3D" id="2.60.40.10">
    <property type="entry name" value="Immunoglobulins"/>
    <property type="match status" value="1"/>
</dbReference>
<organism evidence="12">
    <name type="scientific">Xenopus laevis</name>
    <name type="common">African clawed frog</name>
    <dbReference type="NCBI Taxonomy" id="8355"/>
    <lineage>
        <taxon>Eukaryota</taxon>
        <taxon>Metazoa</taxon>
        <taxon>Chordata</taxon>
        <taxon>Craniata</taxon>
        <taxon>Vertebrata</taxon>
        <taxon>Euteleostomi</taxon>
        <taxon>Amphibia</taxon>
        <taxon>Batrachia</taxon>
        <taxon>Anura</taxon>
        <taxon>Pipoidea</taxon>
        <taxon>Pipidae</taxon>
        <taxon>Xenopodinae</taxon>
        <taxon>Xenopus</taxon>
        <taxon>Xenopus</taxon>
    </lineage>
</organism>
<dbReference type="InterPro" id="IPR003006">
    <property type="entry name" value="Ig/MHC_CS"/>
</dbReference>
<proteinExistence type="evidence at transcript level"/>
<dbReference type="InterPro" id="IPR001039">
    <property type="entry name" value="MHC_I_a_a1/a2"/>
</dbReference>
<evidence type="ECO:0000256" key="7">
    <source>
        <dbReference type="ARBA" id="ARBA00023180"/>
    </source>
</evidence>
<feature type="compositionally biased region" description="Low complexity" evidence="9">
    <location>
        <begin position="348"/>
        <end position="365"/>
    </location>
</feature>
<dbReference type="InterPro" id="IPR011162">
    <property type="entry name" value="MHC_I/II-like_Ag-recog"/>
</dbReference>
<protein>
    <submittedName>
        <fullName evidence="12">LOC100036936 protein</fullName>
    </submittedName>
</protein>
<dbReference type="InterPro" id="IPR011161">
    <property type="entry name" value="MHC_I-like_Ag-recog"/>
</dbReference>
<dbReference type="InterPro" id="IPR036179">
    <property type="entry name" value="Ig-like_dom_sf"/>
</dbReference>
<dbReference type="InterPro" id="IPR007110">
    <property type="entry name" value="Ig-like_dom"/>
</dbReference>
<evidence type="ECO:0000256" key="5">
    <source>
        <dbReference type="ARBA" id="ARBA00023136"/>
    </source>
</evidence>